<feature type="compositionally biased region" description="Polar residues" evidence="1">
    <location>
        <begin position="30"/>
        <end position="43"/>
    </location>
</feature>
<gene>
    <name evidence="2" type="ORF">BGZ65_000520</name>
</gene>
<dbReference type="Proteomes" id="UP000749646">
    <property type="component" value="Unassembled WGS sequence"/>
</dbReference>
<dbReference type="OrthoDB" id="2443553at2759"/>
<proteinExistence type="predicted"/>
<accession>A0A9P6MA91</accession>
<reference evidence="2" key="1">
    <citation type="journal article" date="2020" name="Fungal Divers.">
        <title>Resolving the Mortierellaceae phylogeny through synthesis of multi-gene phylogenetics and phylogenomics.</title>
        <authorList>
            <person name="Vandepol N."/>
            <person name="Liber J."/>
            <person name="Desiro A."/>
            <person name="Na H."/>
            <person name="Kennedy M."/>
            <person name="Barry K."/>
            <person name="Grigoriev I.V."/>
            <person name="Miller A.N."/>
            <person name="O'Donnell K."/>
            <person name="Stajich J.E."/>
            <person name="Bonito G."/>
        </authorList>
    </citation>
    <scope>NUCLEOTIDE SEQUENCE</scope>
    <source>
        <strain evidence="2">MES-2147</strain>
    </source>
</reference>
<feature type="compositionally biased region" description="Basic and acidic residues" evidence="1">
    <location>
        <begin position="129"/>
        <end position="147"/>
    </location>
</feature>
<feature type="region of interest" description="Disordered" evidence="1">
    <location>
        <begin position="247"/>
        <end position="313"/>
    </location>
</feature>
<feature type="region of interest" description="Disordered" evidence="1">
    <location>
        <begin position="102"/>
        <end position="167"/>
    </location>
</feature>
<evidence type="ECO:0000313" key="3">
    <source>
        <dbReference type="Proteomes" id="UP000749646"/>
    </source>
</evidence>
<comment type="caution">
    <text evidence="2">The sequence shown here is derived from an EMBL/GenBank/DDBJ whole genome shotgun (WGS) entry which is preliminary data.</text>
</comment>
<organism evidence="2 3">
    <name type="scientific">Modicella reniformis</name>
    <dbReference type="NCBI Taxonomy" id="1440133"/>
    <lineage>
        <taxon>Eukaryota</taxon>
        <taxon>Fungi</taxon>
        <taxon>Fungi incertae sedis</taxon>
        <taxon>Mucoromycota</taxon>
        <taxon>Mortierellomycotina</taxon>
        <taxon>Mortierellomycetes</taxon>
        <taxon>Mortierellales</taxon>
        <taxon>Mortierellaceae</taxon>
        <taxon>Modicella</taxon>
    </lineage>
</organism>
<feature type="compositionally biased region" description="Low complexity" evidence="1">
    <location>
        <begin position="45"/>
        <end position="66"/>
    </location>
</feature>
<sequence>MRRTHPQRAKVPGMQQQHQSANHVPRVAQGNLSKQWTTVSDIRNNNDNNNRNRYSTNGGNSNTRTNESLPFSFQKSNLSQHSKQSFDNAYEELEDDISELLRGDSDDDFEAPDRSNNRSTRLASRRRRSSVEDGSGKVASPDEDKPVAKRQRGPSQPEDGCLLDESWPSSSDSLDFDFGFDTASSKDSNPITRIQKPALSTRSVISATQYALNEIDELLMGDSVPMSPVHDPESPAEVFDTVHRKPSEGAAVSRSGTPVEVPASALVREERTETDTHQDQGLKDNVHLETSKDAKTKDSEHKADPLPQEPGQDEIQDQAQPSLVFDLPATVPDFKSRLDELMVRFQSSLDNMIEAIQNVDSLRCFVKAAIIKHQEYLEERGKHIELQAQNLQMEATILHSKAEKGLD</sequence>
<protein>
    <submittedName>
        <fullName evidence="2">Uncharacterized protein</fullName>
    </submittedName>
</protein>
<dbReference type="EMBL" id="JAAAHW010003392">
    <property type="protein sequence ID" value="KAF9984368.1"/>
    <property type="molecule type" value="Genomic_DNA"/>
</dbReference>
<feature type="region of interest" description="Disordered" evidence="1">
    <location>
        <begin position="1"/>
        <end position="69"/>
    </location>
</feature>
<dbReference type="AlphaFoldDB" id="A0A9P6MA91"/>
<keyword evidence="3" id="KW-1185">Reference proteome</keyword>
<name>A0A9P6MA91_9FUNG</name>
<evidence type="ECO:0000313" key="2">
    <source>
        <dbReference type="EMBL" id="KAF9984368.1"/>
    </source>
</evidence>
<feature type="compositionally biased region" description="Basic and acidic residues" evidence="1">
    <location>
        <begin position="267"/>
        <end position="304"/>
    </location>
</feature>
<evidence type="ECO:0000256" key="1">
    <source>
        <dbReference type="SAM" id="MobiDB-lite"/>
    </source>
</evidence>